<evidence type="ECO:0000313" key="5">
    <source>
        <dbReference type="Proteomes" id="UP000094389"/>
    </source>
</evidence>
<dbReference type="PROSITE" id="PS00028">
    <property type="entry name" value="ZINC_FINGER_C2H2_1"/>
    <property type="match status" value="1"/>
</dbReference>
<dbReference type="SUPFAM" id="SSF57850">
    <property type="entry name" value="RING/U-box"/>
    <property type="match status" value="1"/>
</dbReference>
<feature type="region of interest" description="Disordered" evidence="2">
    <location>
        <begin position="1"/>
        <end position="85"/>
    </location>
</feature>
<evidence type="ECO:0000256" key="2">
    <source>
        <dbReference type="SAM" id="MobiDB-lite"/>
    </source>
</evidence>
<dbReference type="GO" id="GO:0005737">
    <property type="term" value="C:cytoplasm"/>
    <property type="evidence" value="ECO:0007669"/>
    <property type="project" value="TreeGrafter"/>
</dbReference>
<evidence type="ECO:0000256" key="1">
    <source>
        <dbReference type="ARBA" id="ARBA00010402"/>
    </source>
</evidence>
<feature type="region of interest" description="Disordered" evidence="2">
    <location>
        <begin position="280"/>
        <end position="300"/>
    </location>
</feature>
<dbReference type="InterPro" id="IPR039301">
    <property type="entry name" value="Sip5/DA2"/>
</dbReference>
<proteinExistence type="inferred from homology"/>
<feature type="compositionally biased region" description="Polar residues" evidence="2">
    <location>
        <begin position="12"/>
        <end position="22"/>
    </location>
</feature>
<keyword evidence="5" id="KW-1185">Reference proteome</keyword>
<dbReference type="STRING" id="983966.A0A1E4RUX9"/>
<sequence length="473" mass="53330">MGQVRGRPGPSPSTTLNQQSSEDPSLTSKDHSSSSNSGDSVRNSRESLVQGIRQPVSQSSSESERSRPSQAPQVKRSSRSEREKLKEAHARGLLVKYDENVDGGYLAPYGTYNLNLDYQISVVKEAIIERKLAPFYTPLQDFDASWTDEDLLAVLSNLKLHALPHEAEDEDEDLEYDEASVDESLLSKKELRRHLSKKFNKQLKLKKLEWQAAEEKRYLEERATSRQAASDDLKLELYRTSVECPICFLYYPRWLNYSRCCNHAICTECFVQIKRLEPHLPHDHDDEGDNNGEDQKAKAEQDPNLLISEYACCPYCATPNFGVIYSPPAYIRTGLGGIPPALFKSPLKSSGNGNITTDAITDEEDLNAFEVQENYFRKASMASAMSIATQRRGSLPATHPQVITTDFIRPDWEQNLNNARAKLAKRAAAASAIHASNMLIQSNENEIEQKMIQEAMRLSLLEEESRKRRASVK</sequence>
<dbReference type="RefSeq" id="XP_020068095.1">
    <property type="nucleotide sequence ID" value="XM_020216948.1"/>
</dbReference>
<dbReference type="GeneID" id="30991344"/>
<evidence type="ECO:0000313" key="4">
    <source>
        <dbReference type="EMBL" id="ODV71056.1"/>
    </source>
</evidence>
<name>A0A1E4RUX9_CYBJN</name>
<organism evidence="4 5">
    <name type="scientific">Cyberlindnera jadinii (strain ATCC 18201 / CBS 1600 / BCRC 20928 / JCM 3617 / NBRC 0987 / NRRL Y-1542)</name>
    <name type="common">Torula yeast</name>
    <name type="synonym">Candida utilis</name>
    <dbReference type="NCBI Taxonomy" id="983966"/>
    <lineage>
        <taxon>Eukaryota</taxon>
        <taxon>Fungi</taxon>
        <taxon>Dikarya</taxon>
        <taxon>Ascomycota</taxon>
        <taxon>Saccharomycotina</taxon>
        <taxon>Saccharomycetes</taxon>
        <taxon>Phaffomycetales</taxon>
        <taxon>Phaffomycetaceae</taxon>
        <taxon>Cyberlindnera</taxon>
    </lineage>
</organism>
<protein>
    <recommendedName>
        <fullName evidence="3">C2H2-type domain-containing protein</fullName>
    </recommendedName>
</protein>
<dbReference type="OMA" id="ISEPANC"/>
<dbReference type="InterPro" id="IPR013087">
    <property type="entry name" value="Znf_C2H2_type"/>
</dbReference>
<gene>
    <name evidence="4" type="ORF">CYBJADRAFT_178750</name>
</gene>
<dbReference type="PANTHER" id="PTHR31315">
    <property type="entry name" value="PROTEIN SIP5"/>
    <property type="match status" value="1"/>
</dbReference>
<feature type="domain" description="C2H2-type" evidence="3">
    <location>
        <begin position="261"/>
        <end position="284"/>
    </location>
</feature>
<accession>A0A1E4RUX9</accession>
<feature type="compositionally biased region" description="Low complexity" evidence="2">
    <location>
        <begin position="23"/>
        <end position="41"/>
    </location>
</feature>
<dbReference type="CDD" id="cd24139">
    <property type="entry name" value="SIP5-like"/>
    <property type="match status" value="1"/>
</dbReference>
<dbReference type="Proteomes" id="UP000094389">
    <property type="component" value="Unassembled WGS sequence"/>
</dbReference>
<dbReference type="AlphaFoldDB" id="A0A1E4RUX9"/>
<dbReference type="OrthoDB" id="21471at2759"/>
<comment type="similarity">
    <text evidence="1">Belongs to the SIP5 family.</text>
</comment>
<dbReference type="EMBL" id="KV453945">
    <property type="protein sequence ID" value="ODV71056.1"/>
    <property type="molecule type" value="Genomic_DNA"/>
</dbReference>
<evidence type="ECO:0000259" key="3">
    <source>
        <dbReference type="PROSITE" id="PS00028"/>
    </source>
</evidence>
<reference evidence="4 5" key="1">
    <citation type="journal article" date="2016" name="Proc. Natl. Acad. Sci. U.S.A.">
        <title>Comparative genomics of biotechnologically important yeasts.</title>
        <authorList>
            <person name="Riley R."/>
            <person name="Haridas S."/>
            <person name="Wolfe K.H."/>
            <person name="Lopes M.R."/>
            <person name="Hittinger C.T."/>
            <person name="Goeker M."/>
            <person name="Salamov A.A."/>
            <person name="Wisecaver J.H."/>
            <person name="Long T.M."/>
            <person name="Calvey C.H."/>
            <person name="Aerts A.L."/>
            <person name="Barry K.W."/>
            <person name="Choi C."/>
            <person name="Clum A."/>
            <person name="Coughlan A.Y."/>
            <person name="Deshpande S."/>
            <person name="Douglass A.P."/>
            <person name="Hanson S.J."/>
            <person name="Klenk H.-P."/>
            <person name="LaButti K.M."/>
            <person name="Lapidus A."/>
            <person name="Lindquist E.A."/>
            <person name="Lipzen A.M."/>
            <person name="Meier-Kolthoff J.P."/>
            <person name="Ohm R.A."/>
            <person name="Otillar R.P."/>
            <person name="Pangilinan J.L."/>
            <person name="Peng Y."/>
            <person name="Rokas A."/>
            <person name="Rosa C.A."/>
            <person name="Scheuner C."/>
            <person name="Sibirny A.A."/>
            <person name="Slot J.C."/>
            <person name="Stielow J.B."/>
            <person name="Sun H."/>
            <person name="Kurtzman C.P."/>
            <person name="Blackwell M."/>
            <person name="Grigoriev I.V."/>
            <person name="Jeffries T.W."/>
        </authorList>
    </citation>
    <scope>NUCLEOTIDE SEQUENCE [LARGE SCALE GENOMIC DNA]</scope>
    <source>
        <strain evidence="5">ATCC 18201 / CBS 1600 / BCRC 20928 / JCM 3617 / NBRC 0987 / NRRL Y-1542</strain>
    </source>
</reference>
<dbReference type="PANTHER" id="PTHR31315:SF1">
    <property type="entry name" value="PROTEIN SIP5"/>
    <property type="match status" value="1"/>
</dbReference>